<dbReference type="PANTHER" id="PTHR38657:SF1">
    <property type="entry name" value="SLR1343 PROTEIN"/>
    <property type="match status" value="1"/>
</dbReference>
<protein>
    <submittedName>
        <fullName evidence="1">Deoxyribodipyrimidine photolyase</fullName>
    </submittedName>
</protein>
<keyword evidence="1" id="KW-0456">Lyase</keyword>
<dbReference type="OrthoDB" id="5288100at2"/>
<evidence type="ECO:0000313" key="1">
    <source>
        <dbReference type="EMBL" id="KQA98654.1"/>
    </source>
</evidence>
<dbReference type="AlphaFoldDB" id="A0A0Q0U579"/>
<dbReference type="RefSeq" id="WP_055065258.1">
    <property type="nucleotide sequence ID" value="NZ_LBGP01000021.1"/>
</dbReference>
<dbReference type="Gene3D" id="1.10.579.10">
    <property type="entry name" value="DNA Cyclobutane Dipyrimidine Photolyase, subunit A, domain 3"/>
    <property type="match status" value="1"/>
</dbReference>
<comment type="caution">
    <text evidence="1">The sequence shown here is derived from an EMBL/GenBank/DDBJ whole genome shotgun (WGS) entry which is preliminary data.</text>
</comment>
<dbReference type="GO" id="GO:0016829">
    <property type="term" value="F:lyase activity"/>
    <property type="evidence" value="ECO:0007669"/>
    <property type="project" value="UniProtKB-KW"/>
</dbReference>
<dbReference type="InterPro" id="IPR036134">
    <property type="entry name" value="Crypto/Photolyase_FAD-like_sf"/>
</dbReference>
<reference evidence="1 2" key="1">
    <citation type="journal article" date="2015" name="Genome Biol. Evol.">
        <title>The Dynamics of Genetic Interactions between Vibrio metoecus and Vibrio cholerae, Two Close Relatives Co-Occurring in the Environment.</title>
        <authorList>
            <person name="Orata F.D."/>
            <person name="Kirchberger P.C."/>
            <person name="Meheust R."/>
            <person name="Barlow E.J."/>
            <person name="Tarr C.L."/>
            <person name="Boucher Y."/>
        </authorList>
    </citation>
    <scope>NUCLEOTIDE SEQUENCE [LARGE SCALE GENOMIC DNA]</scope>
    <source>
        <strain evidence="1 2">YB5B04</strain>
    </source>
</reference>
<dbReference type="PANTHER" id="PTHR38657">
    <property type="entry name" value="SLR1343 PROTEIN"/>
    <property type="match status" value="1"/>
</dbReference>
<sequence length="516" mass="59715">MRYPVVRLILGDQLNHTHSWFVEPREEVLYLIAELHQEQWYVRHHIQKQCAFFAAMKAFAERLTAEGHHVLHLDLDATAEFADLPHLIEHICHQVNAHAFQYQRPDEYRLLEQMANLRIPEVVIGCVDTEHFLLPFAEIPQQFQVGKAVLMEHFYRRMRKRFGYLMESENKPEGGQWNFDVENRNKLKAPDLLHLPTPLRFDNSISSIKSRLERHNVKSIGNVGESLLWPINRAQALSLLAHFCQCALPNFGRFQDAMTAQHPYRWSLYHSRLSFVLNCKLLSPQEVIGAAIDTYRAAQGEVSLAQVEGFVRQILGWREYVRGMYWSNMPHYKTRNHFGARRPLPSYFWNGQTKMHCLQQAITQSLDFGYAHHIQRLMVTGNFALLTECDPDEVDAWYLGVYIDAIEWVELPNTRGMALFADGGLIATKPYAASGSYINKMSDYCVSCPYQVKLKSGDGACPLNSLYWRFMLKHREQLANNPRIGMLYKTWDKIASVDQQAILATAESYLAQIDNL</sequence>
<organism evidence="1 2">
    <name type="scientific">Vibrio metoecus</name>
    <dbReference type="NCBI Taxonomy" id="1481663"/>
    <lineage>
        <taxon>Bacteria</taxon>
        <taxon>Pseudomonadati</taxon>
        <taxon>Pseudomonadota</taxon>
        <taxon>Gammaproteobacteria</taxon>
        <taxon>Vibrionales</taxon>
        <taxon>Vibrionaceae</taxon>
        <taxon>Vibrio</taxon>
    </lineage>
</organism>
<evidence type="ECO:0000313" key="2">
    <source>
        <dbReference type="Proteomes" id="UP000050491"/>
    </source>
</evidence>
<dbReference type="PATRIC" id="fig|1481663.12.peg.2303"/>
<dbReference type="EMBL" id="LBGP01000021">
    <property type="protein sequence ID" value="KQA98654.1"/>
    <property type="molecule type" value="Genomic_DNA"/>
</dbReference>
<accession>A0A0Q0U579</accession>
<dbReference type="SUPFAM" id="SSF48173">
    <property type="entry name" value="Cryptochrome/photolyase FAD-binding domain"/>
    <property type="match status" value="1"/>
</dbReference>
<dbReference type="Gene3D" id="1.10.10.1710">
    <property type="entry name" value="Deoxyribodipyrimidine photolyase-related"/>
    <property type="match status" value="1"/>
</dbReference>
<dbReference type="Pfam" id="PF04244">
    <property type="entry name" value="DPRP"/>
    <property type="match status" value="1"/>
</dbReference>
<proteinExistence type="predicted"/>
<dbReference type="Gene3D" id="1.25.40.80">
    <property type="match status" value="1"/>
</dbReference>
<name>A0A0Q0U579_VIBMT</name>
<gene>
    <name evidence="1" type="ORF">XV92_16925</name>
</gene>
<dbReference type="InterPro" id="IPR007357">
    <property type="entry name" value="PhrB-like"/>
</dbReference>
<dbReference type="InterPro" id="IPR052551">
    <property type="entry name" value="UV-DNA_repair_photolyase"/>
</dbReference>
<dbReference type="InterPro" id="IPR014729">
    <property type="entry name" value="Rossmann-like_a/b/a_fold"/>
</dbReference>
<dbReference type="Gene3D" id="3.40.50.620">
    <property type="entry name" value="HUPs"/>
    <property type="match status" value="1"/>
</dbReference>
<dbReference type="Proteomes" id="UP000050491">
    <property type="component" value="Unassembled WGS sequence"/>
</dbReference>